<dbReference type="Gene3D" id="3.80.10.10">
    <property type="entry name" value="Ribonuclease Inhibitor"/>
    <property type="match status" value="1"/>
</dbReference>
<sequence>MKVDHGKKEDHHVDDCEFEFECGSNDDLSVDGQSSRSQEMEEEQLLATTMSTSFLHTIPEGSSDIVGPGMLNPANLANLNLSVTHAHAQSQKAPTSIAGTAGLGASVSASASASVKQTTGSPHTASELHHDHDLDQDTYMYGGHGHDKHTHKHKRRTRSPSFSSKRKLGIVCSVTLLVVMLVVLILVMIVHNLDHDNDNDNNQAYNDTHPGTNTNTSNHTDFSSDPNHIDLVGMDNQTNSTSMDSSQNQGINDTDQTQTQNEQQKTPSLAPTAEGTLFATASINDNPNIDDILADDGLFADDDATATGILDLLDQAILNLYTSDDPRFNVLADVSDQVFGDPQSHRYQARAWLLNNDTLLQNTLSTTITLQRITQRYIMALFYFATLQQTNQDNNNNNNNNNNNKLLRRTTRRIQNTNTIKFNIQPDIHECYWIDNACGQEGSTNNALATTQTATTTTNVEEDTPIVYLNISDAGLKGTLPFELGYLTELRELCIHKNQLQGTVPELIFAQLQYLYVVDLSQNYFQGNIPTAIWTLPTLRFAYLHGNAFTGTVPQELTTNPSSDLEEIWLRDNQLTGGIPQWWTTLPNLDVLSASNNSWTGHIPSDWSQAQSLVFLDVSVNQLTGTIPPSLLYSVPSLQFLYLDYNQIAGTLPTIAENAHEFDFAVSISRSDRRMEVLWLQNNQLSGVIPNGFAREFKRLRQLELQGNKLEGTWECVEPGTGDDVWPQLQELSLDCRADLTTTSVENFGTKDSGANASSGVDMSLCDVCCIRCF</sequence>
<gene>
    <name evidence="5" type="ORF">SEMRO_1321_G262470.1</name>
</gene>
<dbReference type="InterPro" id="IPR052941">
    <property type="entry name" value="StomDev_PlantInt_Reg"/>
</dbReference>
<feature type="compositionally biased region" description="Polar residues" evidence="3">
    <location>
        <begin position="235"/>
        <end position="246"/>
    </location>
</feature>
<evidence type="ECO:0000313" key="5">
    <source>
        <dbReference type="EMBL" id="CAB9522591.1"/>
    </source>
</evidence>
<dbReference type="Pfam" id="PF00560">
    <property type="entry name" value="LRR_1"/>
    <property type="match status" value="3"/>
</dbReference>
<feature type="compositionally biased region" description="Low complexity" evidence="3">
    <location>
        <begin position="247"/>
        <end position="264"/>
    </location>
</feature>
<feature type="region of interest" description="Disordered" evidence="3">
    <location>
        <begin position="200"/>
        <end position="271"/>
    </location>
</feature>
<dbReference type="EMBL" id="CAICTM010001319">
    <property type="protein sequence ID" value="CAB9522591.1"/>
    <property type="molecule type" value="Genomic_DNA"/>
</dbReference>
<dbReference type="Proteomes" id="UP001153069">
    <property type="component" value="Unassembled WGS sequence"/>
</dbReference>
<keyword evidence="2" id="KW-0677">Repeat</keyword>
<dbReference type="FunFam" id="3.80.10.10:FF:000041">
    <property type="entry name" value="LRR receptor-like serine/threonine-protein kinase ERECTA"/>
    <property type="match status" value="2"/>
</dbReference>
<proteinExistence type="predicted"/>
<organism evidence="5 6">
    <name type="scientific">Seminavis robusta</name>
    <dbReference type="NCBI Taxonomy" id="568900"/>
    <lineage>
        <taxon>Eukaryota</taxon>
        <taxon>Sar</taxon>
        <taxon>Stramenopiles</taxon>
        <taxon>Ochrophyta</taxon>
        <taxon>Bacillariophyta</taxon>
        <taxon>Bacillariophyceae</taxon>
        <taxon>Bacillariophycidae</taxon>
        <taxon>Naviculales</taxon>
        <taxon>Naviculaceae</taxon>
        <taxon>Seminavis</taxon>
    </lineage>
</organism>
<evidence type="ECO:0000256" key="1">
    <source>
        <dbReference type="ARBA" id="ARBA00022614"/>
    </source>
</evidence>
<dbReference type="PANTHER" id="PTHR48004">
    <property type="entry name" value="OS01G0149700 PROTEIN"/>
    <property type="match status" value="1"/>
</dbReference>
<keyword evidence="1" id="KW-0433">Leucine-rich repeat</keyword>
<accession>A0A9N8EJR8</accession>
<feature type="transmembrane region" description="Helical" evidence="4">
    <location>
        <begin position="168"/>
        <end position="190"/>
    </location>
</feature>
<feature type="compositionally biased region" description="Polar residues" evidence="3">
    <location>
        <begin position="209"/>
        <end position="226"/>
    </location>
</feature>
<dbReference type="InterPro" id="IPR032675">
    <property type="entry name" value="LRR_dom_sf"/>
</dbReference>
<evidence type="ECO:0000256" key="2">
    <source>
        <dbReference type="ARBA" id="ARBA00022737"/>
    </source>
</evidence>
<protein>
    <submittedName>
        <fullName evidence="5">STYKc</fullName>
    </submittedName>
</protein>
<reference evidence="5" key="1">
    <citation type="submission" date="2020-06" db="EMBL/GenBank/DDBJ databases">
        <authorList>
            <consortium name="Plant Systems Biology data submission"/>
        </authorList>
    </citation>
    <scope>NUCLEOTIDE SEQUENCE</scope>
    <source>
        <strain evidence="5">D6</strain>
    </source>
</reference>
<comment type="caution">
    <text evidence="5">The sequence shown here is derived from an EMBL/GenBank/DDBJ whole genome shotgun (WGS) entry which is preliminary data.</text>
</comment>
<keyword evidence="4" id="KW-1133">Transmembrane helix</keyword>
<dbReference type="OrthoDB" id="49279at2759"/>
<evidence type="ECO:0000256" key="4">
    <source>
        <dbReference type="SAM" id="Phobius"/>
    </source>
</evidence>
<keyword evidence="4" id="KW-0812">Transmembrane</keyword>
<keyword evidence="4" id="KW-0472">Membrane</keyword>
<dbReference type="PANTHER" id="PTHR48004:SF59">
    <property type="entry name" value="LEUCINE-RICH REPEAT-CONTAINING N-TERMINAL PLANT-TYPE DOMAIN-CONTAINING PROTEIN"/>
    <property type="match status" value="1"/>
</dbReference>
<evidence type="ECO:0000313" key="6">
    <source>
        <dbReference type="Proteomes" id="UP001153069"/>
    </source>
</evidence>
<keyword evidence="6" id="KW-1185">Reference proteome</keyword>
<name>A0A9N8EJR8_9STRA</name>
<evidence type="ECO:0000256" key="3">
    <source>
        <dbReference type="SAM" id="MobiDB-lite"/>
    </source>
</evidence>
<dbReference type="AlphaFoldDB" id="A0A9N8EJR8"/>
<feature type="region of interest" description="Disordered" evidence="3">
    <location>
        <begin position="135"/>
        <end position="164"/>
    </location>
</feature>
<dbReference type="InterPro" id="IPR001611">
    <property type="entry name" value="Leu-rich_rpt"/>
</dbReference>
<dbReference type="SUPFAM" id="SSF52058">
    <property type="entry name" value="L domain-like"/>
    <property type="match status" value="1"/>
</dbReference>
<feature type="compositionally biased region" description="Basic residues" evidence="3">
    <location>
        <begin position="146"/>
        <end position="164"/>
    </location>
</feature>